<dbReference type="GO" id="GO:0004478">
    <property type="term" value="F:methionine adenosyltransferase activity"/>
    <property type="evidence" value="ECO:0007669"/>
    <property type="project" value="UniProtKB-EC"/>
</dbReference>
<dbReference type="InterPro" id="IPR027790">
    <property type="entry name" value="AdoMet_synthase_2_family"/>
</dbReference>
<proteinExistence type="predicted"/>
<dbReference type="PANTHER" id="PTHR36697">
    <property type="entry name" value="S-ADENOSYLMETHIONINE SYNTHASE"/>
    <property type="match status" value="1"/>
</dbReference>
<dbReference type="Proteomes" id="UP000886289">
    <property type="component" value="Unassembled WGS sequence"/>
</dbReference>
<accession>A0A7C0Y622</accession>
<keyword evidence="1" id="KW-0808">Transferase</keyword>
<dbReference type="Gene3D" id="3.30.300.280">
    <property type="entry name" value="S-adenosylmethionine synthetase, C-terminal domain"/>
    <property type="match status" value="1"/>
</dbReference>
<feature type="non-terminal residue" evidence="1">
    <location>
        <position position="1"/>
    </location>
</feature>
<sequence length="116" mass="13088">RGNRVNGLITPLRPMSLEATAGKNPVSHVGKIYNVLARLCANDISKIDGVREVYVKFLSQIGKPINQPLAAYVSIITYPSVSFNNIRYESESIIEEKLENIREITDLILNRKIEIY</sequence>
<dbReference type="EC" id="2.5.1.6" evidence="1"/>
<gene>
    <name evidence="1" type="ORF">ENG63_10770</name>
</gene>
<comment type="caution">
    <text evidence="1">The sequence shown here is derived from an EMBL/GenBank/DDBJ whole genome shotgun (WGS) entry which is preliminary data.</text>
</comment>
<dbReference type="PANTHER" id="PTHR36697:SF1">
    <property type="entry name" value="S-ADENOSYLMETHIONINE SYNTHASE"/>
    <property type="match status" value="1"/>
</dbReference>
<reference evidence="1" key="1">
    <citation type="journal article" date="2020" name="mSystems">
        <title>Genome- and Community-Level Interaction Insights into Carbon Utilization and Element Cycling Functions of Hydrothermarchaeota in Hydrothermal Sediment.</title>
        <authorList>
            <person name="Zhou Z."/>
            <person name="Liu Y."/>
            <person name="Xu W."/>
            <person name="Pan J."/>
            <person name="Luo Z.H."/>
            <person name="Li M."/>
        </authorList>
    </citation>
    <scope>NUCLEOTIDE SEQUENCE [LARGE SCALE GENOMIC DNA]</scope>
    <source>
        <strain evidence="1">HyVt-233</strain>
    </source>
</reference>
<protein>
    <submittedName>
        <fullName evidence="1">Methionine adenosyltransferase</fullName>
        <ecNumber evidence="1">2.5.1.6</ecNumber>
    </submittedName>
</protein>
<evidence type="ECO:0000313" key="1">
    <source>
        <dbReference type="EMBL" id="HDD45321.1"/>
    </source>
</evidence>
<organism evidence="1">
    <name type="scientific">Desulfofervidus auxilii</name>
    <dbReference type="NCBI Taxonomy" id="1621989"/>
    <lineage>
        <taxon>Bacteria</taxon>
        <taxon>Pseudomonadati</taxon>
        <taxon>Thermodesulfobacteriota</taxon>
        <taxon>Candidatus Desulfofervidia</taxon>
        <taxon>Candidatus Desulfofervidales</taxon>
        <taxon>Candidatus Desulfofervidaceae</taxon>
        <taxon>Candidatus Desulfofervidus</taxon>
    </lineage>
</organism>
<dbReference type="Pfam" id="PF01941">
    <property type="entry name" value="AdoMet_Synthase"/>
    <property type="match status" value="1"/>
</dbReference>
<dbReference type="AlphaFoldDB" id="A0A7C0Y622"/>
<dbReference type="EMBL" id="DRBS01000397">
    <property type="protein sequence ID" value="HDD45321.1"/>
    <property type="molecule type" value="Genomic_DNA"/>
</dbReference>
<dbReference type="InterPro" id="IPR042544">
    <property type="entry name" value="AdoMet_synthase_3"/>
</dbReference>
<name>A0A7C0Y622_DESA2</name>